<proteinExistence type="predicted"/>
<sequence length="141" mass="15511">MCIKFAELERSLRQSTSRHLSTLIQGQTQSSGTSGTSLSQTHFILLENMMERDKMVDLEEGKDELKKAGLAEDEMEALERQLMAAPVSTTVTVKDGVISQSGENEGKPVMGNGEDRVEIAQKEVPAAVFGGLVRKREEEDQ</sequence>
<reference evidence="1 2" key="1">
    <citation type="submission" date="2022-03" db="EMBL/GenBank/DDBJ databases">
        <authorList>
            <person name="Macdonald S."/>
            <person name="Ahmed S."/>
            <person name="Newling K."/>
        </authorList>
    </citation>
    <scope>NUCLEOTIDE SEQUENCE [LARGE SCALE GENOMIC DNA]</scope>
</reference>
<dbReference type="EMBL" id="CAKOAT010052932">
    <property type="protein sequence ID" value="CAH8298787.1"/>
    <property type="molecule type" value="Genomic_DNA"/>
</dbReference>
<comment type="caution">
    <text evidence="1">The sequence shown here is derived from an EMBL/GenBank/DDBJ whole genome shotgun (WGS) entry which is preliminary data.</text>
</comment>
<dbReference type="AlphaFoldDB" id="A0ABC8J152"/>
<organism evidence="1 2">
    <name type="scientific">Eruca vesicaria subsp. sativa</name>
    <name type="common">Garden rocket</name>
    <name type="synonym">Eruca sativa</name>
    <dbReference type="NCBI Taxonomy" id="29727"/>
    <lineage>
        <taxon>Eukaryota</taxon>
        <taxon>Viridiplantae</taxon>
        <taxon>Streptophyta</taxon>
        <taxon>Embryophyta</taxon>
        <taxon>Tracheophyta</taxon>
        <taxon>Spermatophyta</taxon>
        <taxon>Magnoliopsida</taxon>
        <taxon>eudicotyledons</taxon>
        <taxon>Gunneridae</taxon>
        <taxon>Pentapetalae</taxon>
        <taxon>rosids</taxon>
        <taxon>malvids</taxon>
        <taxon>Brassicales</taxon>
        <taxon>Brassicaceae</taxon>
        <taxon>Brassiceae</taxon>
        <taxon>Eruca</taxon>
    </lineage>
</organism>
<gene>
    <name evidence="1" type="ORF">ERUC_LOCUS2420</name>
</gene>
<evidence type="ECO:0000313" key="1">
    <source>
        <dbReference type="EMBL" id="CAH8298787.1"/>
    </source>
</evidence>
<accession>A0ABC8J152</accession>
<name>A0ABC8J152_ERUVS</name>
<dbReference type="Proteomes" id="UP001642260">
    <property type="component" value="Unassembled WGS sequence"/>
</dbReference>
<keyword evidence="2" id="KW-1185">Reference proteome</keyword>
<evidence type="ECO:0000313" key="2">
    <source>
        <dbReference type="Proteomes" id="UP001642260"/>
    </source>
</evidence>
<protein>
    <submittedName>
        <fullName evidence="1">Uncharacterized protein</fullName>
    </submittedName>
</protein>